<dbReference type="FunFam" id="3.40.50.300:FF:000019">
    <property type="entry name" value="Translation initiation factor IF-2"/>
    <property type="match status" value="1"/>
</dbReference>
<keyword evidence="3 8" id="KW-0396">Initiation factor</keyword>
<dbReference type="EMBL" id="JAANXD010000027">
    <property type="protein sequence ID" value="MBS1257625.1"/>
    <property type="molecule type" value="Genomic_DNA"/>
</dbReference>
<dbReference type="Gene3D" id="3.40.50.300">
    <property type="entry name" value="P-loop containing nucleotide triphosphate hydrolases"/>
    <property type="match status" value="1"/>
</dbReference>
<evidence type="ECO:0000256" key="3">
    <source>
        <dbReference type="ARBA" id="ARBA00022540"/>
    </source>
</evidence>
<dbReference type="GO" id="GO:0005525">
    <property type="term" value="F:GTP binding"/>
    <property type="evidence" value="ECO:0007669"/>
    <property type="project" value="UniProtKB-KW"/>
</dbReference>
<dbReference type="Gene3D" id="3.40.50.10050">
    <property type="entry name" value="Translation initiation factor IF- 2, domain 3"/>
    <property type="match status" value="1"/>
</dbReference>
<protein>
    <recommendedName>
        <fullName evidence="2 8">Translation initiation factor IF-2</fullName>
    </recommendedName>
</protein>
<dbReference type="FunFam" id="3.40.50.10050:FF:000001">
    <property type="entry name" value="Translation initiation factor IF-2"/>
    <property type="match status" value="1"/>
</dbReference>
<feature type="binding site" evidence="8">
    <location>
        <begin position="242"/>
        <end position="249"/>
    </location>
    <ligand>
        <name>GTP</name>
        <dbReference type="ChEBI" id="CHEBI:37565"/>
    </ligand>
</feature>
<evidence type="ECO:0000256" key="8">
    <source>
        <dbReference type="HAMAP-Rule" id="MF_00100"/>
    </source>
</evidence>
<dbReference type="HAMAP" id="MF_00100_B">
    <property type="entry name" value="IF_2_B"/>
    <property type="match status" value="1"/>
</dbReference>
<dbReference type="CDD" id="cd03702">
    <property type="entry name" value="IF2_mtIF2_II"/>
    <property type="match status" value="1"/>
</dbReference>
<dbReference type="InterPro" id="IPR000795">
    <property type="entry name" value="T_Tr_GTP-bd_dom"/>
</dbReference>
<dbReference type="CDD" id="cd03692">
    <property type="entry name" value="mtIF2_IVc"/>
    <property type="match status" value="1"/>
</dbReference>
<dbReference type="InterPro" id="IPR023115">
    <property type="entry name" value="TIF_IF2_dom3"/>
</dbReference>
<dbReference type="FunFam" id="2.40.30.10:FF:000054">
    <property type="entry name" value="Translation initiation factor IF-2"/>
    <property type="match status" value="1"/>
</dbReference>
<dbReference type="PANTHER" id="PTHR43381">
    <property type="entry name" value="TRANSLATION INITIATION FACTOR IF-2-RELATED"/>
    <property type="match status" value="1"/>
</dbReference>
<dbReference type="InterPro" id="IPR036925">
    <property type="entry name" value="TIF_IF2_dom3_sf"/>
</dbReference>
<feature type="binding site" evidence="8">
    <location>
        <begin position="342"/>
        <end position="345"/>
    </location>
    <ligand>
        <name>GTP</name>
        <dbReference type="ChEBI" id="CHEBI:37565"/>
    </ligand>
</feature>
<dbReference type="Pfam" id="PF22042">
    <property type="entry name" value="EF-G_D2"/>
    <property type="match status" value="1"/>
</dbReference>
<dbReference type="InterPro" id="IPR053905">
    <property type="entry name" value="EF-G-like_DII"/>
</dbReference>
<dbReference type="AlphaFoldDB" id="A0A941ZZG6"/>
<dbReference type="SUPFAM" id="SSF52156">
    <property type="entry name" value="Initiation factor IF2/eIF5b, domain 3"/>
    <property type="match status" value="1"/>
</dbReference>
<dbReference type="SUPFAM" id="SSF50447">
    <property type="entry name" value="Translation proteins"/>
    <property type="match status" value="2"/>
</dbReference>
<comment type="similarity">
    <text evidence="1 8 9">Belongs to the TRAFAC class translation factor GTPase superfamily. Classic translation factor GTPase family. IF-2 subfamily.</text>
</comment>
<accession>A0A941ZZG6</accession>
<comment type="subcellular location">
    <subcellularLocation>
        <location evidence="8">Cytoplasm</location>
    </subcellularLocation>
</comment>
<dbReference type="Gene3D" id="2.40.30.10">
    <property type="entry name" value="Translation factors"/>
    <property type="match status" value="2"/>
</dbReference>
<evidence type="ECO:0000256" key="1">
    <source>
        <dbReference type="ARBA" id="ARBA00007733"/>
    </source>
</evidence>
<sequence>MVRINKLAKDLGFKSSLLIEKCQEYGFVNIKHHANALTDEQVDLLRNKLVKGEEQAVAVKEKPETPKAKKASAEKKDEGSVKKVSKETEPTARRRIPLWKQKAREELIKGRWKEVTKVSQQKRPRRFDKRTKEVVSKEKVSVQPTEKEEKVTIELPATVKDVSAALGVKAGDIISKLLIGHNIFATINQALDGELIEMIGIEYGVEVELKQAKEDEEEFSLEEEVDRAEDLMPRAPIVTFLGHVDHGKTSLLDSIRKTDTAASESGGITQHIGAYRVETNGKSVVFLDTPGHEAFTAMRARGANATDLVVLVVAADDGVMPQTEEAINHARAANVPIVVAINKVDKPEANVQKVKQQLAALELNPEEWGGKVQMIETSVVTKQGLDTLLDGLLLEAEVLELKAVFKKPARGIVLEAHVHEGRGVIANLLVREGTLRQGDIILCGQAFGRVRAIYNDHGKVIKEAGSSTPVAISGLSTCPEAGDKFYVIKDIQKAREIAAKRERKIREVSLSGRQHVTLDNLYQKIEDGQVKEINIILKADFKGSVEVLKKSLEKISTNEVRTKILHSGVGGITETDILLADASDAVVIGFHVVPEDRARTLAETCGVDVRLYKVIYDATNDIKDALEGMLTPDKVEQILGSIEVRKVFKVSKIGNIAGCYVKSGKVLRNSLVRLIRDSVVLYDGKIATLRIVKDDAKEVKAGYECGIKIAGFDDIKVDDIIESYEIQHVARTLNKE</sequence>
<dbReference type="NCBIfam" id="TIGR00487">
    <property type="entry name" value="IF-2"/>
    <property type="match status" value="1"/>
</dbReference>
<dbReference type="Pfam" id="PF00009">
    <property type="entry name" value="GTP_EFTU"/>
    <property type="match status" value="1"/>
</dbReference>
<gene>
    <name evidence="8" type="primary">infB</name>
    <name evidence="12" type="ORF">MAG551_00669</name>
</gene>
<dbReference type="Proteomes" id="UP000722750">
    <property type="component" value="Unassembled WGS sequence"/>
</dbReference>
<dbReference type="CDD" id="cd01887">
    <property type="entry name" value="IF2_eIF5B"/>
    <property type="match status" value="1"/>
</dbReference>
<evidence type="ECO:0000256" key="2">
    <source>
        <dbReference type="ARBA" id="ARBA00020675"/>
    </source>
</evidence>
<dbReference type="InterPro" id="IPR009000">
    <property type="entry name" value="Transl_B-barrel_sf"/>
</dbReference>
<dbReference type="InterPro" id="IPR015760">
    <property type="entry name" value="TIF_IF2"/>
</dbReference>
<comment type="function">
    <text evidence="7 8 9">One of the essential components for the initiation of protein synthesis. Protects formylmethionyl-tRNA from spontaneous hydrolysis and promotes its binding to the 30S ribosomal subunits. Also involved in the hydrolysis of GTP during the formation of the 70S ribosomal complex.</text>
</comment>
<feature type="region of interest" description="G-domain" evidence="8">
    <location>
        <begin position="236"/>
        <end position="384"/>
    </location>
</feature>
<organism evidence="12 13">
    <name type="scientific">Candidatus Scalindua arabica</name>
    <dbReference type="NCBI Taxonomy" id="1127984"/>
    <lineage>
        <taxon>Bacteria</taxon>
        <taxon>Pseudomonadati</taxon>
        <taxon>Planctomycetota</taxon>
        <taxon>Candidatus Brocadiia</taxon>
        <taxon>Candidatus Brocadiales</taxon>
        <taxon>Candidatus Scalinduaceae</taxon>
        <taxon>Candidatus Scalindua</taxon>
    </lineage>
</organism>
<evidence type="ECO:0000313" key="12">
    <source>
        <dbReference type="EMBL" id="MBS1257625.1"/>
    </source>
</evidence>
<name>A0A941ZZG6_9BACT</name>
<dbReference type="SUPFAM" id="SSF52540">
    <property type="entry name" value="P-loop containing nucleoside triphosphate hydrolases"/>
    <property type="match status" value="1"/>
</dbReference>
<dbReference type="PANTHER" id="PTHR43381:SF5">
    <property type="entry name" value="TR-TYPE G DOMAIN-CONTAINING PROTEIN"/>
    <property type="match status" value="1"/>
</dbReference>
<comment type="caution">
    <text evidence="12">The sequence shown here is derived from an EMBL/GenBank/DDBJ whole genome shotgun (WGS) entry which is preliminary data.</text>
</comment>
<keyword evidence="6 8" id="KW-0342">GTP-binding</keyword>
<dbReference type="GO" id="GO:0005829">
    <property type="term" value="C:cytosol"/>
    <property type="evidence" value="ECO:0007669"/>
    <property type="project" value="TreeGrafter"/>
</dbReference>
<feature type="region of interest" description="Disordered" evidence="10">
    <location>
        <begin position="56"/>
        <end position="92"/>
    </location>
</feature>
<dbReference type="InterPro" id="IPR000178">
    <property type="entry name" value="TF_IF2_bacterial-like"/>
</dbReference>
<evidence type="ECO:0000256" key="6">
    <source>
        <dbReference type="ARBA" id="ARBA00023134"/>
    </source>
</evidence>
<dbReference type="FunFam" id="2.40.30.10:FF:000008">
    <property type="entry name" value="Translation initiation factor IF-2"/>
    <property type="match status" value="1"/>
</dbReference>
<evidence type="ECO:0000256" key="5">
    <source>
        <dbReference type="ARBA" id="ARBA00022917"/>
    </source>
</evidence>
<dbReference type="Pfam" id="PF11987">
    <property type="entry name" value="IF-2"/>
    <property type="match status" value="1"/>
</dbReference>
<evidence type="ECO:0000259" key="11">
    <source>
        <dbReference type="PROSITE" id="PS51722"/>
    </source>
</evidence>
<evidence type="ECO:0000256" key="7">
    <source>
        <dbReference type="ARBA" id="ARBA00025162"/>
    </source>
</evidence>
<evidence type="ECO:0000256" key="10">
    <source>
        <dbReference type="SAM" id="MobiDB-lite"/>
    </source>
</evidence>
<dbReference type="Gene3D" id="1.10.10.2480">
    <property type="match status" value="1"/>
</dbReference>
<proteinExistence type="inferred from homology"/>
<keyword evidence="4 8" id="KW-0547">Nucleotide-binding</keyword>
<dbReference type="NCBIfam" id="TIGR00231">
    <property type="entry name" value="small_GTP"/>
    <property type="match status" value="1"/>
</dbReference>
<keyword evidence="5 8" id="KW-0648">Protein biosynthesis</keyword>
<keyword evidence="8" id="KW-0963">Cytoplasm</keyword>
<evidence type="ECO:0000313" key="13">
    <source>
        <dbReference type="Proteomes" id="UP000722750"/>
    </source>
</evidence>
<feature type="binding site" evidence="8">
    <location>
        <begin position="288"/>
        <end position="292"/>
    </location>
    <ligand>
        <name>GTP</name>
        <dbReference type="ChEBI" id="CHEBI:37565"/>
    </ligand>
</feature>
<dbReference type="GO" id="GO:0003924">
    <property type="term" value="F:GTPase activity"/>
    <property type="evidence" value="ECO:0007669"/>
    <property type="project" value="UniProtKB-UniRule"/>
</dbReference>
<feature type="domain" description="Tr-type G" evidence="11">
    <location>
        <begin position="233"/>
        <end position="402"/>
    </location>
</feature>
<dbReference type="GO" id="GO:0003743">
    <property type="term" value="F:translation initiation factor activity"/>
    <property type="evidence" value="ECO:0007669"/>
    <property type="project" value="UniProtKB-UniRule"/>
</dbReference>
<evidence type="ECO:0000256" key="9">
    <source>
        <dbReference type="RuleBase" id="RU000644"/>
    </source>
</evidence>
<dbReference type="PROSITE" id="PS51722">
    <property type="entry name" value="G_TR_2"/>
    <property type="match status" value="1"/>
</dbReference>
<evidence type="ECO:0000256" key="4">
    <source>
        <dbReference type="ARBA" id="ARBA00022741"/>
    </source>
</evidence>
<reference evidence="12" key="1">
    <citation type="journal article" date="2021" name="ISME J.">
        <title>Fine-scale metabolic discontinuity in a stratified prokaryote microbiome of a Red Sea deep halocline.</title>
        <authorList>
            <person name="Michoud G."/>
            <person name="Ngugi D.K."/>
            <person name="Barozzi A."/>
            <person name="Merlino G."/>
            <person name="Calleja M.L."/>
            <person name="Delgado-Huertas A."/>
            <person name="Moran X.A.G."/>
            <person name="Daffonchio D."/>
        </authorList>
    </citation>
    <scope>NUCLEOTIDE SEQUENCE</scope>
    <source>
        <strain evidence="12">SuakinDeep_MAG55_1</strain>
    </source>
</reference>
<dbReference type="InterPro" id="IPR044145">
    <property type="entry name" value="IF2_II"/>
</dbReference>
<dbReference type="InterPro" id="IPR027417">
    <property type="entry name" value="P-loop_NTPase"/>
</dbReference>
<dbReference type="InterPro" id="IPR005225">
    <property type="entry name" value="Small_GTP-bd"/>
</dbReference>